<reference evidence="3" key="1">
    <citation type="journal article" date="2019" name="Int. J. Syst. Evol. Microbiol.">
        <title>The Global Catalogue of Microorganisms (GCM) 10K type strain sequencing project: providing services to taxonomists for standard genome sequencing and annotation.</title>
        <authorList>
            <consortium name="The Broad Institute Genomics Platform"/>
            <consortium name="The Broad Institute Genome Sequencing Center for Infectious Disease"/>
            <person name="Wu L."/>
            <person name="Ma J."/>
        </authorList>
    </citation>
    <scope>NUCLEOTIDE SEQUENCE [LARGE SCALE GENOMIC DNA]</scope>
    <source>
        <strain evidence="3">JCM 19134</strain>
    </source>
</reference>
<dbReference type="EMBL" id="BAABLX010000004">
    <property type="protein sequence ID" value="GAA4932244.1"/>
    <property type="molecule type" value="Genomic_DNA"/>
</dbReference>
<dbReference type="Gene3D" id="3.10.450.50">
    <property type="match status" value="1"/>
</dbReference>
<comment type="caution">
    <text evidence="2">The sequence shown here is derived from an EMBL/GenBank/DDBJ whole genome shotgun (WGS) entry which is preliminary data.</text>
</comment>
<dbReference type="InterPro" id="IPR032710">
    <property type="entry name" value="NTF2-like_dom_sf"/>
</dbReference>
<protein>
    <submittedName>
        <fullName evidence="2">Nuclear transport factor 2 family protein</fullName>
    </submittedName>
</protein>
<evidence type="ECO:0000259" key="1">
    <source>
        <dbReference type="Pfam" id="PF13577"/>
    </source>
</evidence>
<gene>
    <name evidence="2" type="ORF">GCM10025791_05900</name>
</gene>
<evidence type="ECO:0000313" key="2">
    <source>
        <dbReference type="EMBL" id="GAA4932244.1"/>
    </source>
</evidence>
<dbReference type="InterPro" id="IPR037401">
    <property type="entry name" value="SnoaL-like"/>
</dbReference>
<evidence type="ECO:0000313" key="3">
    <source>
        <dbReference type="Proteomes" id="UP001409585"/>
    </source>
</evidence>
<dbReference type="CDD" id="cd00531">
    <property type="entry name" value="NTF2_like"/>
    <property type="match status" value="1"/>
</dbReference>
<keyword evidence="3" id="KW-1185">Reference proteome</keyword>
<dbReference type="Proteomes" id="UP001409585">
    <property type="component" value="Unassembled WGS sequence"/>
</dbReference>
<dbReference type="Pfam" id="PF13577">
    <property type="entry name" value="SnoaL_4"/>
    <property type="match status" value="1"/>
</dbReference>
<sequence>MNDSELMALKTDVQYLKDRSQILDCIAKHARGHDRHDCQLLTEAYHIDGVDEHGFANNPGPEYAQWANKIHAAGSLSHTHNISTHTCDIDGDTAHCESYVMVILLNPDGNSARLISGRYVDRLEKREGGWKIALRRTTVDVILAGDASILNAPIFHDQGYTKGVRDKTDISYQRSLDLEQTPERW</sequence>
<feature type="domain" description="SnoaL-like" evidence="1">
    <location>
        <begin position="15"/>
        <end position="136"/>
    </location>
</feature>
<dbReference type="AlphaFoldDB" id="A0AAV3TYE5"/>
<accession>A0AAV3TYE5</accession>
<organism evidence="2 3">
    <name type="scientific">Halioxenophilus aromaticivorans</name>
    <dbReference type="NCBI Taxonomy" id="1306992"/>
    <lineage>
        <taxon>Bacteria</taxon>
        <taxon>Pseudomonadati</taxon>
        <taxon>Pseudomonadota</taxon>
        <taxon>Gammaproteobacteria</taxon>
        <taxon>Alteromonadales</taxon>
        <taxon>Alteromonadaceae</taxon>
        <taxon>Halioxenophilus</taxon>
    </lineage>
</organism>
<proteinExistence type="predicted"/>
<dbReference type="SUPFAM" id="SSF54427">
    <property type="entry name" value="NTF2-like"/>
    <property type="match status" value="1"/>
</dbReference>
<dbReference type="RefSeq" id="WP_345416804.1">
    <property type="nucleotide sequence ID" value="NZ_AP031496.1"/>
</dbReference>
<name>A0AAV3TYE5_9ALTE</name>